<dbReference type="PANTHER" id="PTHR35007:SF2">
    <property type="entry name" value="PILUS ASSEMBLE PROTEIN"/>
    <property type="match status" value="1"/>
</dbReference>
<keyword evidence="2" id="KW-1003">Cell membrane</keyword>
<keyword evidence="5 6" id="KW-0472">Membrane</keyword>
<evidence type="ECO:0000256" key="1">
    <source>
        <dbReference type="ARBA" id="ARBA00004651"/>
    </source>
</evidence>
<keyword evidence="4 6" id="KW-1133">Transmembrane helix</keyword>
<evidence type="ECO:0000256" key="2">
    <source>
        <dbReference type="ARBA" id="ARBA00022475"/>
    </source>
</evidence>
<reference evidence="9" key="1">
    <citation type="journal article" date="2019" name="Int. J. Syst. Evol. Microbiol.">
        <title>The Global Catalogue of Microorganisms (GCM) 10K type strain sequencing project: providing services to taxonomists for standard genome sequencing and annotation.</title>
        <authorList>
            <consortium name="The Broad Institute Genomics Platform"/>
            <consortium name="The Broad Institute Genome Sequencing Center for Infectious Disease"/>
            <person name="Wu L."/>
            <person name="Ma J."/>
        </authorList>
    </citation>
    <scope>NUCLEOTIDE SEQUENCE [LARGE SCALE GENOMIC DNA]</scope>
    <source>
        <strain evidence="9">CGMCC 1.12376</strain>
    </source>
</reference>
<evidence type="ECO:0000259" key="7">
    <source>
        <dbReference type="Pfam" id="PF00482"/>
    </source>
</evidence>
<dbReference type="RefSeq" id="WP_251512004.1">
    <property type="nucleotide sequence ID" value="NZ_JAMBON010000003.1"/>
</dbReference>
<evidence type="ECO:0000256" key="5">
    <source>
        <dbReference type="ARBA" id="ARBA00023136"/>
    </source>
</evidence>
<comment type="subcellular location">
    <subcellularLocation>
        <location evidence="1">Cell membrane</location>
        <topology evidence="1">Multi-pass membrane protein</topology>
    </subcellularLocation>
</comment>
<dbReference type="Proteomes" id="UP001597221">
    <property type="component" value="Unassembled WGS sequence"/>
</dbReference>
<keyword evidence="3 6" id="KW-0812">Transmembrane</keyword>
<evidence type="ECO:0000313" key="9">
    <source>
        <dbReference type="Proteomes" id="UP001597221"/>
    </source>
</evidence>
<evidence type="ECO:0000313" key="8">
    <source>
        <dbReference type="EMBL" id="MFD1607264.1"/>
    </source>
</evidence>
<dbReference type="EMBL" id="JBHUDE010000033">
    <property type="protein sequence ID" value="MFD1607264.1"/>
    <property type="molecule type" value="Genomic_DNA"/>
</dbReference>
<sequence length="288" mass="32540">MIIRILIAVILLVVLTTSLKQKKIYQQFIELYKEDITLPVLAPFAFTVIDKLDVNRRLPRLVNFIHQKMIILKGSKLSGDHTRVYLAKMIITLILLVLLTLVAVEASGGDYEMLVWGSLLTGIVSVFLVKDLDKKVKQRKDSILIDLPEFVNKIILLVNAGETVQGAFEKCVNQNKHRIFESPLYFELSEAVNKMSANTSFQDALKDLSYRSGIQEVSVFTTTVMMNYRKGGAQLTESLKELSVTLWEKRKTITRIKGEEASSKLVFPIIFIFGAVLLIVIYPAIAVF</sequence>
<evidence type="ECO:0000256" key="3">
    <source>
        <dbReference type="ARBA" id="ARBA00022692"/>
    </source>
</evidence>
<protein>
    <submittedName>
        <fullName evidence="8">Type II secretion system F family protein</fullName>
    </submittedName>
</protein>
<dbReference type="InterPro" id="IPR018076">
    <property type="entry name" value="T2SS_GspF_dom"/>
</dbReference>
<evidence type="ECO:0000256" key="4">
    <source>
        <dbReference type="ARBA" id="ARBA00022989"/>
    </source>
</evidence>
<feature type="domain" description="Type II secretion system protein GspF" evidence="7">
    <location>
        <begin position="150"/>
        <end position="283"/>
    </location>
</feature>
<feature type="transmembrane region" description="Helical" evidence="6">
    <location>
        <begin position="113"/>
        <end position="129"/>
    </location>
</feature>
<organism evidence="8 9">
    <name type="scientific">Oceanobacillus luteolus</name>
    <dbReference type="NCBI Taxonomy" id="1274358"/>
    <lineage>
        <taxon>Bacteria</taxon>
        <taxon>Bacillati</taxon>
        <taxon>Bacillota</taxon>
        <taxon>Bacilli</taxon>
        <taxon>Bacillales</taxon>
        <taxon>Bacillaceae</taxon>
        <taxon>Oceanobacillus</taxon>
    </lineage>
</organism>
<name>A0ABW4HR13_9BACI</name>
<evidence type="ECO:0000256" key="6">
    <source>
        <dbReference type="SAM" id="Phobius"/>
    </source>
</evidence>
<keyword evidence="9" id="KW-1185">Reference proteome</keyword>
<comment type="caution">
    <text evidence="8">The sequence shown here is derived from an EMBL/GenBank/DDBJ whole genome shotgun (WGS) entry which is preliminary data.</text>
</comment>
<feature type="transmembrane region" description="Helical" evidence="6">
    <location>
        <begin position="85"/>
        <end position="107"/>
    </location>
</feature>
<dbReference type="PANTHER" id="PTHR35007">
    <property type="entry name" value="INTEGRAL MEMBRANE PROTEIN-RELATED"/>
    <property type="match status" value="1"/>
</dbReference>
<accession>A0ABW4HR13</accession>
<gene>
    <name evidence="8" type="ORF">ACFSBH_06340</name>
</gene>
<proteinExistence type="predicted"/>
<dbReference type="Pfam" id="PF00482">
    <property type="entry name" value="T2SSF"/>
    <property type="match status" value="1"/>
</dbReference>
<feature type="transmembrane region" description="Helical" evidence="6">
    <location>
        <begin position="265"/>
        <end position="285"/>
    </location>
</feature>